<reference evidence="2 3" key="1">
    <citation type="submission" date="2019-11" db="EMBL/GenBank/DDBJ databases">
        <title>Gracilibacillus salitolerans sp. nov., a moderate halophile isolated from a saline soil in northwest China.</title>
        <authorList>
            <person name="Gan L."/>
        </authorList>
    </citation>
    <scope>NUCLEOTIDE SEQUENCE [LARGE SCALE GENOMIC DNA]</scope>
    <source>
        <strain evidence="2 3">SCU50</strain>
    </source>
</reference>
<feature type="transmembrane region" description="Helical" evidence="1">
    <location>
        <begin position="158"/>
        <end position="181"/>
    </location>
</feature>
<dbReference type="KEGG" id="grc:GI584_10250"/>
<feature type="transmembrane region" description="Helical" evidence="1">
    <location>
        <begin position="55"/>
        <end position="76"/>
    </location>
</feature>
<feature type="transmembrane region" description="Helical" evidence="1">
    <location>
        <begin position="226"/>
        <end position="248"/>
    </location>
</feature>
<feature type="transmembrane region" description="Helical" evidence="1">
    <location>
        <begin position="20"/>
        <end position="43"/>
    </location>
</feature>
<gene>
    <name evidence="2" type="ORF">GI584_10250</name>
</gene>
<dbReference type="EMBL" id="CP045915">
    <property type="protein sequence ID" value="QGH36986.1"/>
    <property type="molecule type" value="Genomic_DNA"/>
</dbReference>
<evidence type="ECO:0000313" key="2">
    <source>
        <dbReference type="EMBL" id="QGH36986.1"/>
    </source>
</evidence>
<dbReference type="AlphaFoldDB" id="A0A5Q2TQ74"/>
<organism evidence="2 3">
    <name type="scientific">Gracilibacillus salitolerans</name>
    <dbReference type="NCBI Taxonomy" id="2663022"/>
    <lineage>
        <taxon>Bacteria</taxon>
        <taxon>Bacillati</taxon>
        <taxon>Bacillota</taxon>
        <taxon>Bacilli</taxon>
        <taxon>Bacillales</taxon>
        <taxon>Bacillaceae</taxon>
        <taxon>Gracilibacillus</taxon>
    </lineage>
</organism>
<keyword evidence="1" id="KW-1133">Transmembrane helix</keyword>
<evidence type="ECO:0000256" key="1">
    <source>
        <dbReference type="SAM" id="Phobius"/>
    </source>
</evidence>
<feature type="transmembrane region" description="Helical" evidence="1">
    <location>
        <begin position="88"/>
        <end position="106"/>
    </location>
</feature>
<accession>A0A5Q2TQ74</accession>
<keyword evidence="3" id="KW-1185">Reference proteome</keyword>
<keyword evidence="1" id="KW-0812">Transmembrane</keyword>
<proteinExistence type="predicted"/>
<protein>
    <submittedName>
        <fullName evidence="2">Uncharacterized protein</fullName>
    </submittedName>
</protein>
<evidence type="ECO:0000313" key="3">
    <source>
        <dbReference type="Proteomes" id="UP000339690"/>
    </source>
</evidence>
<keyword evidence="1" id="KW-0472">Membrane</keyword>
<feature type="transmembrane region" description="Helical" evidence="1">
    <location>
        <begin position="193"/>
        <end position="214"/>
    </location>
</feature>
<feature type="transmembrane region" description="Helical" evidence="1">
    <location>
        <begin position="260"/>
        <end position="281"/>
    </location>
</feature>
<name>A0A5Q2TQ74_9BACI</name>
<feature type="transmembrane region" description="Helical" evidence="1">
    <location>
        <begin position="126"/>
        <end position="146"/>
    </location>
</feature>
<dbReference type="Proteomes" id="UP000339690">
    <property type="component" value="Chromosome"/>
</dbReference>
<sequence>MKFNRIEKEPSVKLFDGERWLIITGLIGLTLSIGIALFIFFQGHIRLPEGDMKDAFSFNAAIGIFILSIAAILPLVRFSDRKRKVIRWFFIVASIYSYVIETVQNFRGINPRFSRVGTEIDIVAGILFGVISLVLVALAVILMIHFFRIKSPYERPLLILGIRYAFLSVFVANIAGIWMIILQDRLTGDAGNLIVLHGLGFHALQTLILPAWLLEKAQVKDRIKNRLIHSGSIAWLLMILLIGIHTGFGRSVFELTILPIFGSVLFFIWLASVISAFVFFIKPKSDNNLPIDQPPLTQQNR</sequence>